<dbReference type="Proteomes" id="UP000651050">
    <property type="component" value="Unassembled WGS sequence"/>
</dbReference>
<accession>A0A931H423</accession>
<name>A0A931H423_9BURK</name>
<protein>
    <submittedName>
        <fullName evidence="1">Uncharacterized protein</fullName>
    </submittedName>
</protein>
<evidence type="ECO:0000313" key="1">
    <source>
        <dbReference type="EMBL" id="MBG9388181.1"/>
    </source>
</evidence>
<comment type="caution">
    <text evidence="1">The sequence shown here is derived from an EMBL/GenBank/DDBJ whole genome shotgun (WGS) entry which is preliminary data.</text>
</comment>
<proteinExistence type="predicted"/>
<evidence type="ECO:0000313" key="2">
    <source>
        <dbReference type="Proteomes" id="UP000651050"/>
    </source>
</evidence>
<reference evidence="1" key="1">
    <citation type="submission" date="2020-11" db="EMBL/GenBank/DDBJ databases">
        <title>Bacterial whole genome sequence for Caenimonas sp. DR4.4.</title>
        <authorList>
            <person name="Le V."/>
            <person name="Ko S.-R."/>
            <person name="Ahn C.-Y."/>
            <person name="Oh H.-M."/>
        </authorList>
    </citation>
    <scope>NUCLEOTIDE SEQUENCE</scope>
    <source>
        <strain evidence="1">DR4.4</strain>
    </source>
</reference>
<keyword evidence="2" id="KW-1185">Reference proteome</keyword>
<sequence length="122" mass="13800">MHFRIRKNVVQLVRNTYDATSKKAVASVVGRMPLTDPILTDEIRGQLSPSEISETEEWIAEHHRLTALRTELAVFELATNIDLAAKWLEQNAASDVARNAAPQILQSWQKLRAILRKADLVE</sequence>
<gene>
    <name evidence="1" type="ORF">I5803_09130</name>
</gene>
<dbReference type="AlphaFoldDB" id="A0A931H423"/>
<dbReference type="RefSeq" id="WP_196986056.1">
    <property type="nucleotide sequence ID" value="NZ_JADWYS010000001.1"/>
</dbReference>
<dbReference type="EMBL" id="JADWYS010000001">
    <property type="protein sequence ID" value="MBG9388181.1"/>
    <property type="molecule type" value="Genomic_DNA"/>
</dbReference>
<organism evidence="1 2">
    <name type="scientific">Caenimonas aquaedulcis</name>
    <dbReference type="NCBI Taxonomy" id="2793270"/>
    <lineage>
        <taxon>Bacteria</taxon>
        <taxon>Pseudomonadati</taxon>
        <taxon>Pseudomonadota</taxon>
        <taxon>Betaproteobacteria</taxon>
        <taxon>Burkholderiales</taxon>
        <taxon>Comamonadaceae</taxon>
        <taxon>Caenimonas</taxon>
    </lineage>
</organism>